<sequence>MLLGQTLLFALLTDQHAEAFRIFDLLHNHPYRDDYMSYGRQRTEIGPIGMKHLKRKTILVLTP</sequence>
<organism evidence="1 2">
    <name type="scientific">Pseudorhizobium pelagicum</name>
    <dbReference type="NCBI Taxonomy" id="1509405"/>
    <lineage>
        <taxon>Bacteria</taxon>
        <taxon>Pseudomonadati</taxon>
        <taxon>Pseudomonadota</taxon>
        <taxon>Alphaproteobacteria</taxon>
        <taxon>Hyphomicrobiales</taxon>
        <taxon>Rhizobiaceae</taxon>
        <taxon>Rhizobium/Agrobacterium group</taxon>
        <taxon>Pseudorhizobium</taxon>
    </lineage>
</organism>
<reference evidence="1 2" key="1">
    <citation type="submission" date="2014-06" db="EMBL/GenBank/DDBJ databases">
        <title>Rhizobium pelagicum/R2-400B4.</title>
        <authorList>
            <person name="Kimes N.E."/>
            <person name="Lopez-Perez M."/>
        </authorList>
    </citation>
    <scope>NUCLEOTIDE SEQUENCE [LARGE SCALE GENOMIC DNA]</scope>
    <source>
        <strain evidence="1 2">R2-400B4</strain>
    </source>
</reference>
<gene>
    <name evidence="1" type="ORF">GV68_07895</name>
</gene>
<dbReference type="AlphaFoldDB" id="A0A922NX72"/>
<proteinExistence type="predicted"/>
<evidence type="ECO:0000313" key="2">
    <source>
        <dbReference type="Proteomes" id="UP000052167"/>
    </source>
</evidence>
<keyword evidence="2" id="KW-1185">Reference proteome</keyword>
<evidence type="ECO:0000313" key="1">
    <source>
        <dbReference type="EMBL" id="KEQ05817.1"/>
    </source>
</evidence>
<accession>A0A922NX72</accession>
<protein>
    <submittedName>
        <fullName evidence="1">Uncharacterized protein</fullName>
    </submittedName>
</protein>
<comment type="caution">
    <text evidence="1">The sequence shown here is derived from an EMBL/GenBank/DDBJ whole genome shotgun (WGS) entry which is preliminary data.</text>
</comment>
<dbReference type="Proteomes" id="UP000052167">
    <property type="component" value="Unassembled WGS sequence"/>
</dbReference>
<dbReference type="EMBL" id="JOKJ01000018">
    <property type="protein sequence ID" value="KEQ05817.1"/>
    <property type="molecule type" value="Genomic_DNA"/>
</dbReference>
<name>A0A922NX72_9HYPH</name>